<name>A0A0K0FH52_STRVS</name>
<proteinExistence type="predicted"/>
<organism evidence="1 2">
    <name type="scientific">Strongyloides venezuelensis</name>
    <name type="common">Threadworm</name>
    <dbReference type="NCBI Taxonomy" id="75913"/>
    <lineage>
        <taxon>Eukaryota</taxon>
        <taxon>Metazoa</taxon>
        <taxon>Ecdysozoa</taxon>
        <taxon>Nematoda</taxon>
        <taxon>Chromadorea</taxon>
        <taxon>Rhabditida</taxon>
        <taxon>Tylenchina</taxon>
        <taxon>Panagrolaimomorpha</taxon>
        <taxon>Strongyloidoidea</taxon>
        <taxon>Strongyloididae</taxon>
        <taxon>Strongyloides</taxon>
    </lineage>
</organism>
<sequence>MMNNINMATDYDSFKMKDLISCETSNKPTDPHFSMALCLANSVLMRNTYQNEDNDNVSKVESMNYNYLNELNDHVLSRTVFFKEFEKPMLSLYQCSNLTNNFEIHIMCSKNYYTTPSFYDDRIYYQNYANNSERMDILVEKNECPFEKFTLHNNPFYSQCISMNSFLINDSDAEDSTTN</sequence>
<dbReference type="Proteomes" id="UP000035680">
    <property type="component" value="Unassembled WGS sequence"/>
</dbReference>
<dbReference type="WBParaSite" id="SVE_0821400.1">
    <property type="protein sequence ID" value="SVE_0821400.1"/>
    <property type="gene ID" value="SVE_0821400"/>
</dbReference>
<evidence type="ECO:0000313" key="2">
    <source>
        <dbReference type="WBParaSite" id="SVE_0821400.1"/>
    </source>
</evidence>
<accession>A0A0K0FH52</accession>
<reference evidence="2" key="2">
    <citation type="submission" date="2015-08" db="UniProtKB">
        <authorList>
            <consortium name="WormBaseParasite"/>
        </authorList>
    </citation>
    <scope>IDENTIFICATION</scope>
</reference>
<dbReference type="AlphaFoldDB" id="A0A0K0FH52"/>
<protein>
    <submittedName>
        <fullName evidence="2">ATS domain-containing protein</fullName>
    </submittedName>
</protein>
<keyword evidence="1" id="KW-1185">Reference proteome</keyword>
<reference evidence="1" key="1">
    <citation type="submission" date="2014-07" db="EMBL/GenBank/DDBJ databases">
        <authorList>
            <person name="Martin A.A"/>
            <person name="De Silva N."/>
        </authorList>
    </citation>
    <scope>NUCLEOTIDE SEQUENCE</scope>
</reference>
<evidence type="ECO:0000313" key="1">
    <source>
        <dbReference type="Proteomes" id="UP000035680"/>
    </source>
</evidence>